<evidence type="ECO:0000256" key="1">
    <source>
        <dbReference type="SAM" id="Phobius"/>
    </source>
</evidence>
<gene>
    <name evidence="2" type="ORF">J6595_03420</name>
</gene>
<feature type="transmembrane region" description="Helical" evidence="1">
    <location>
        <begin position="311"/>
        <end position="332"/>
    </location>
</feature>
<name>A0ABS4BD03_9HYPH</name>
<proteinExistence type="predicted"/>
<feature type="transmembrane region" description="Helical" evidence="1">
    <location>
        <begin position="222"/>
        <end position="249"/>
    </location>
</feature>
<accession>A0ABS4BD03</accession>
<feature type="transmembrane region" description="Helical" evidence="1">
    <location>
        <begin position="182"/>
        <end position="215"/>
    </location>
</feature>
<protein>
    <recommendedName>
        <fullName evidence="4">Glycosyltransferase RgtA/B/C/D-like domain-containing protein</fullName>
    </recommendedName>
</protein>
<keyword evidence="1" id="KW-1133">Transmembrane helix</keyword>
<keyword evidence="1" id="KW-0812">Transmembrane</keyword>
<evidence type="ECO:0008006" key="4">
    <source>
        <dbReference type="Google" id="ProtNLM"/>
    </source>
</evidence>
<dbReference type="Proteomes" id="UP000678276">
    <property type="component" value="Unassembled WGS sequence"/>
</dbReference>
<feature type="transmembrane region" description="Helical" evidence="1">
    <location>
        <begin position="97"/>
        <end position="116"/>
    </location>
</feature>
<sequence>MTLTLNNSHSSLSRRFATLASPLVILLAITLILVGLLLLPLTVPIGAFYWDLFIYFDAANRIFSGQLPGVDFFTPVGPLGYWLFALVEWIFPQGQPLLIAQWSLLLVTGPLIALVVHDVDKRSRGLALALLLPFLVFQVLPINVTQYYSYPSVDGFGIYNRQITEILYVLAASLLFVRSMRVMFAVVVGTMLALFLVKVTGFFAGGLLCVVALLARRIDLKLSLAAAASFLAVLALLELWLGIVSAYLGDIAALLSLNEGSLLPRFLQAASIHFTVFGPLCALMLVLIVFDGRAMLGAVKAFLRSPGAATLAGVMDWPLVWLAAATFAALFVETQNTGGQGFIFVWPVLLMAWERRGRLEGSRLGLLAVLIAAASLPYLTEVTARAARAFVGQITYERLQNDHLGQLGQVSQRSEIMHHAAVMKTIYAAYPQTYEAIAQAGELPSFTLYNAPDFQLAWLMSVDEAVGAIKAFEAEHDMRFATIMSLNFTNPFPWLLDREAPRGVAIGADPFRAVPDPGPAVLQSVKTTDLVLYPRCPITDANETLRDLYAPALRSMTKITLSPCWDAYVQPDVAAAAASAPSQAASGASSGLGLGASAQTTH</sequence>
<dbReference type="RefSeq" id="WP_209593058.1">
    <property type="nucleotide sequence ID" value="NZ_JAGJCF010000002.1"/>
</dbReference>
<feature type="transmembrane region" description="Helical" evidence="1">
    <location>
        <begin position="269"/>
        <end position="290"/>
    </location>
</feature>
<keyword evidence="3" id="KW-1185">Reference proteome</keyword>
<feature type="transmembrane region" description="Helical" evidence="1">
    <location>
        <begin position="70"/>
        <end position="91"/>
    </location>
</feature>
<keyword evidence="1" id="KW-0472">Membrane</keyword>
<evidence type="ECO:0000313" key="3">
    <source>
        <dbReference type="Proteomes" id="UP000678276"/>
    </source>
</evidence>
<feature type="transmembrane region" description="Helical" evidence="1">
    <location>
        <begin position="128"/>
        <end position="148"/>
    </location>
</feature>
<feature type="transmembrane region" description="Helical" evidence="1">
    <location>
        <begin position="20"/>
        <end position="50"/>
    </location>
</feature>
<dbReference type="EMBL" id="JAGJCF010000002">
    <property type="protein sequence ID" value="MBP0614624.1"/>
    <property type="molecule type" value="Genomic_DNA"/>
</dbReference>
<reference evidence="2 3" key="1">
    <citation type="submission" date="2021-04" db="EMBL/GenBank/DDBJ databases">
        <title>Whole genome sequence of Jiella sp. KSK16Y-1.</title>
        <authorList>
            <person name="Tuo L."/>
        </authorList>
    </citation>
    <scope>NUCLEOTIDE SEQUENCE [LARGE SCALE GENOMIC DNA]</scope>
    <source>
        <strain evidence="2 3">KSK16Y-1</strain>
    </source>
</reference>
<organism evidence="2 3">
    <name type="scientific">Jiella mangrovi</name>
    <dbReference type="NCBI Taxonomy" id="2821407"/>
    <lineage>
        <taxon>Bacteria</taxon>
        <taxon>Pseudomonadati</taxon>
        <taxon>Pseudomonadota</taxon>
        <taxon>Alphaproteobacteria</taxon>
        <taxon>Hyphomicrobiales</taxon>
        <taxon>Aurantimonadaceae</taxon>
        <taxon>Jiella</taxon>
    </lineage>
</organism>
<comment type="caution">
    <text evidence="2">The sequence shown here is derived from an EMBL/GenBank/DDBJ whole genome shotgun (WGS) entry which is preliminary data.</text>
</comment>
<evidence type="ECO:0000313" key="2">
    <source>
        <dbReference type="EMBL" id="MBP0614624.1"/>
    </source>
</evidence>